<dbReference type="AlphaFoldDB" id="A0A7R8CNH1"/>
<reference evidence="1" key="1">
    <citation type="submission" date="2021-02" db="EMBL/GenBank/DDBJ databases">
        <authorList>
            <person name="Bekaert M."/>
        </authorList>
    </citation>
    <scope>NUCLEOTIDE SEQUENCE</scope>
    <source>
        <strain evidence="1">IoA-00</strain>
    </source>
</reference>
<protein>
    <submittedName>
        <fullName evidence="1">(salmon louse) hypothetical protein</fullName>
    </submittedName>
</protein>
<gene>
    <name evidence="1" type="ORF">LSAA_4955</name>
</gene>
<dbReference type="Proteomes" id="UP000675881">
    <property type="component" value="Chromosome 14"/>
</dbReference>
<keyword evidence="2" id="KW-1185">Reference proteome</keyword>
<dbReference type="EMBL" id="HG994593">
    <property type="protein sequence ID" value="CAF2846029.1"/>
    <property type="molecule type" value="Genomic_DNA"/>
</dbReference>
<evidence type="ECO:0000313" key="2">
    <source>
        <dbReference type="Proteomes" id="UP000675881"/>
    </source>
</evidence>
<sequence>MNLNKIGILNTLSLEGIWSRCFIGRNDPLHSLYSSKFSAKDNSSPVQILFKCPFCLFKDPNNLNVKSHVVTVHKRLPYHCQWCDSKEGFKNLTTYKKKHVISNHPSVKPLPKAYEEETLVKKVKKSSSNVTKKSVPRSLKPNDFTVYPLKPIRFNISHFRASKVSPLNKKIDFSHRPLPIKSPFKMYPLKLSYDFPFRYSFEPRVIPISLKKIFKFLVSVERAFYL</sequence>
<accession>A0A7R8CNH1</accession>
<evidence type="ECO:0000313" key="1">
    <source>
        <dbReference type="EMBL" id="CAF2846029.1"/>
    </source>
</evidence>
<dbReference type="Gene3D" id="3.30.160.60">
    <property type="entry name" value="Classic Zinc Finger"/>
    <property type="match status" value="1"/>
</dbReference>
<organism evidence="1 2">
    <name type="scientific">Lepeophtheirus salmonis</name>
    <name type="common">Salmon louse</name>
    <name type="synonym">Caligus salmonis</name>
    <dbReference type="NCBI Taxonomy" id="72036"/>
    <lineage>
        <taxon>Eukaryota</taxon>
        <taxon>Metazoa</taxon>
        <taxon>Ecdysozoa</taxon>
        <taxon>Arthropoda</taxon>
        <taxon>Crustacea</taxon>
        <taxon>Multicrustacea</taxon>
        <taxon>Hexanauplia</taxon>
        <taxon>Copepoda</taxon>
        <taxon>Siphonostomatoida</taxon>
        <taxon>Caligidae</taxon>
        <taxon>Lepeophtheirus</taxon>
    </lineage>
</organism>
<proteinExistence type="predicted"/>
<name>A0A7R8CNH1_LEPSM</name>